<evidence type="ECO:0000259" key="4">
    <source>
        <dbReference type="Pfam" id="PF00673"/>
    </source>
</evidence>
<accession>A0A2R6NYN9</accession>
<sequence length="297" mass="33336">MSAAAQVARGTSTGRRFTAKLIKPLTRPLRKDRNRLPIPHVHIVVRDTHQCRLLEHYHTTLRDNLMYMSYVHEPHGRKPMRPIRPKFDPEDPYVKHRFNPPIGPPAWVRTPMPPVTPENIVQLECIQLHMMVKESITSKSNLLGPIMAFRAISGESERAGGRHTVEGVKIVKGKKAIGGWVKKGLATGVKVDIRGPKMYDFLGTLVNFVFPRLRQFDGIPMPNASVSLETPSAASGVVSFGLGPESFSMFPQIEVNQDRYPKTYGMHIHLITNAQGLGAQNRARQLLSGFQVPFSRR</sequence>
<proteinExistence type="inferred from homology"/>
<comment type="similarity">
    <text evidence="1">Belongs to the universal ribosomal protein uL5 family.</text>
</comment>
<evidence type="ECO:0000256" key="2">
    <source>
        <dbReference type="ARBA" id="ARBA00022980"/>
    </source>
</evidence>
<dbReference type="EMBL" id="MLYV02000653">
    <property type="protein sequence ID" value="PSR80461.1"/>
    <property type="molecule type" value="Genomic_DNA"/>
</dbReference>
<comment type="caution">
    <text evidence="5">The sequence shown here is derived from an EMBL/GenBank/DDBJ whole genome shotgun (WGS) entry which is preliminary data.</text>
</comment>
<dbReference type="Gene3D" id="3.30.1440.10">
    <property type="match status" value="1"/>
</dbReference>
<feature type="domain" description="Large ribosomal subunit protein uL5 C-terminal" evidence="4">
    <location>
        <begin position="187"/>
        <end position="294"/>
    </location>
</feature>
<dbReference type="GO" id="GO:0003735">
    <property type="term" value="F:structural constituent of ribosome"/>
    <property type="evidence" value="ECO:0007669"/>
    <property type="project" value="InterPro"/>
</dbReference>
<reference evidence="5 6" key="1">
    <citation type="submission" date="2018-02" db="EMBL/GenBank/DDBJ databases">
        <title>Genome sequence of the basidiomycete white-rot fungus Phlebia centrifuga.</title>
        <authorList>
            <person name="Granchi Z."/>
            <person name="Peng M."/>
            <person name="de Vries R.P."/>
            <person name="Hilden K."/>
            <person name="Makela M.R."/>
            <person name="Grigoriev I."/>
            <person name="Riley R."/>
        </authorList>
    </citation>
    <scope>NUCLEOTIDE SEQUENCE [LARGE SCALE GENOMIC DNA]</scope>
    <source>
        <strain evidence="5 6">FBCC195</strain>
    </source>
</reference>
<dbReference type="AlphaFoldDB" id="A0A2R6NYN9"/>
<dbReference type="STRING" id="98765.A0A2R6NYN9"/>
<gene>
    <name evidence="5" type="ORF">PHLCEN_2v6718</name>
</gene>
<dbReference type="PANTHER" id="PTHR11994">
    <property type="entry name" value="60S RIBOSOMAL PROTEIN L11-RELATED"/>
    <property type="match status" value="1"/>
</dbReference>
<dbReference type="SUPFAM" id="SSF55282">
    <property type="entry name" value="RL5-like"/>
    <property type="match status" value="1"/>
</dbReference>
<dbReference type="GO" id="GO:1990904">
    <property type="term" value="C:ribonucleoprotein complex"/>
    <property type="evidence" value="ECO:0007669"/>
    <property type="project" value="UniProtKB-KW"/>
</dbReference>
<organism evidence="5 6">
    <name type="scientific">Hermanssonia centrifuga</name>
    <dbReference type="NCBI Taxonomy" id="98765"/>
    <lineage>
        <taxon>Eukaryota</taxon>
        <taxon>Fungi</taxon>
        <taxon>Dikarya</taxon>
        <taxon>Basidiomycota</taxon>
        <taxon>Agaricomycotina</taxon>
        <taxon>Agaricomycetes</taxon>
        <taxon>Polyporales</taxon>
        <taxon>Meruliaceae</taxon>
        <taxon>Hermanssonia</taxon>
    </lineage>
</organism>
<dbReference type="GO" id="GO:0005840">
    <property type="term" value="C:ribosome"/>
    <property type="evidence" value="ECO:0007669"/>
    <property type="project" value="UniProtKB-KW"/>
</dbReference>
<dbReference type="InterPro" id="IPR022803">
    <property type="entry name" value="Ribosomal_uL5_dom_sf"/>
</dbReference>
<dbReference type="GO" id="GO:0006412">
    <property type="term" value="P:translation"/>
    <property type="evidence" value="ECO:0007669"/>
    <property type="project" value="InterPro"/>
</dbReference>
<keyword evidence="6" id="KW-1185">Reference proteome</keyword>
<evidence type="ECO:0000313" key="5">
    <source>
        <dbReference type="EMBL" id="PSR80461.1"/>
    </source>
</evidence>
<dbReference type="Proteomes" id="UP000186601">
    <property type="component" value="Unassembled WGS sequence"/>
</dbReference>
<evidence type="ECO:0000256" key="1">
    <source>
        <dbReference type="ARBA" id="ARBA00008553"/>
    </source>
</evidence>
<dbReference type="Pfam" id="PF00673">
    <property type="entry name" value="Ribosomal_L5_C"/>
    <property type="match status" value="1"/>
</dbReference>
<dbReference type="InterPro" id="IPR002132">
    <property type="entry name" value="Ribosomal_uL5"/>
</dbReference>
<dbReference type="InterPro" id="IPR031309">
    <property type="entry name" value="Ribosomal_uL5_C"/>
</dbReference>
<protein>
    <recommendedName>
        <fullName evidence="4">Large ribosomal subunit protein uL5 C-terminal domain-containing protein</fullName>
    </recommendedName>
</protein>
<dbReference type="OrthoDB" id="539541at2759"/>
<keyword evidence="2" id="KW-0689">Ribosomal protein</keyword>
<evidence type="ECO:0000256" key="3">
    <source>
        <dbReference type="ARBA" id="ARBA00023274"/>
    </source>
</evidence>
<evidence type="ECO:0000313" key="6">
    <source>
        <dbReference type="Proteomes" id="UP000186601"/>
    </source>
</evidence>
<name>A0A2R6NYN9_9APHY</name>
<keyword evidence="3" id="KW-0687">Ribonucleoprotein</keyword>